<dbReference type="InterPro" id="IPR001915">
    <property type="entry name" value="Peptidase_M48"/>
</dbReference>
<evidence type="ECO:0000256" key="6">
    <source>
        <dbReference type="RuleBase" id="RU003983"/>
    </source>
</evidence>
<evidence type="ECO:0000256" key="4">
    <source>
        <dbReference type="ARBA" id="ARBA00022833"/>
    </source>
</evidence>
<comment type="cofactor">
    <cofactor evidence="6">
        <name>Zn(2+)</name>
        <dbReference type="ChEBI" id="CHEBI:29105"/>
    </cofactor>
    <text evidence="6">Binds 1 zinc ion per subunit.</text>
</comment>
<name>A0ABR9VSQ0_9SYNC</name>
<feature type="domain" description="Peptidase M48" evidence="7">
    <location>
        <begin position="81"/>
        <end position="251"/>
    </location>
</feature>
<evidence type="ECO:0000256" key="2">
    <source>
        <dbReference type="ARBA" id="ARBA00022723"/>
    </source>
</evidence>
<dbReference type="GO" id="GO:0008237">
    <property type="term" value="F:metallopeptidase activity"/>
    <property type="evidence" value="ECO:0007669"/>
    <property type="project" value="UniProtKB-KW"/>
</dbReference>
<protein>
    <submittedName>
        <fullName evidence="8">M48 family metalloprotease</fullName>
    </submittedName>
</protein>
<dbReference type="EMBL" id="JADEVV010000029">
    <property type="protein sequence ID" value="MBE9254383.1"/>
    <property type="molecule type" value="Genomic_DNA"/>
</dbReference>
<dbReference type="Gene3D" id="3.30.2010.10">
    <property type="entry name" value="Metalloproteases ('zincins'), catalytic domain"/>
    <property type="match status" value="1"/>
</dbReference>
<keyword evidence="5 6" id="KW-0482">Metalloprotease</keyword>
<organism evidence="8 9">
    <name type="scientific">Synechocystis salina LEGE 00031</name>
    <dbReference type="NCBI Taxonomy" id="1828736"/>
    <lineage>
        <taxon>Bacteria</taxon>
        <taxon>Bacillati</taxon>
        <taxon>Cyanobacteriota</taxon>
        <taxon>Cyanophyceae</taxon>
        <taxon>Synechococcales</taxon>
        <taxon>Merismopediaceae</taxon>
        <taxon>Synechocystis</taxon>
    </lineage>
</organism>
<keyword evidence="1 6" id="KW-0645">Protease</keyword>
<evidence type="ECO:0000313" key="9">
    <source>
        <dbReference type="Proteomes" id="UP000658720"/>
    </source>
</evidence>
<dbReference type="RefSeq" id="WP_194019996.1">
    <property type="nucleotide sequence ID" value="NZ_JADEVV010000029.1"/>
</dbReference>
<keyword evidence="4 6" id="KW-0862">Zinc</keyword>
<keyword evidence="9" id="KW-1185">Reference proteome</keyword>
<evidence type="ECO:0000256" key="1">
    <source>
        <dbReference type="ARBA" id="ARBA00022670"/>
    </source>
</evidence>
<dbReference type="PANTHER" id="PTHR22726:SF1">
    <property type="entry name" value="METALLOENDOPEPTIDASE OMA1, MITOCHONDRIAL"/>
    <property type="match status" value="1"/>
</dbReference>
<proteinExistence type="inferred from homology"/>
<accession>A0ABR9VSQ0</accession>
<comment type="caution">
    <text evidence="8">The sequence shown here is derived from an EMBL/GenBank/DDBJ whole genome shotgun (WGS) entry which is preliminary data.</text>
</comment>
<keyword evidence="3 6" id="KW-0378">Hydrolase</keyword>
<reference evidence="8 9" key="1">
    <citation type="submission" date="2020-10" db="EMBL/GenBank/DDBJ databases">
        <authorList>
            <person name="Castelo-Branco R."/>
            <person name="Eusebio N."/>
            <person name="Adriana R."/>
            <person name="Vieira A."/>
            <person name="Brugerolle De Fraissinette N."/>
            <person name="Rezende De Castro R."/>
            <person name="Schneider M.P."/>
            <person name="Vasconcelos V."/>
            <person name="Leao P.N."/>
        </authorList>
    </citation>
    <scope>NUCLEOTIDE SEQUENCE [LARGE SCALE GENOMIC DNA]</scope>
    <source>
        <strain evidence="8 9">LEGE 00031</strain>
    </source>
</reference>
<keyword evidence="2" id="KW-0479">Metal-binding</keyword>
<dbReference type="CDD" id="cd07333">
    <property type="entry name" value="M48C_bepA_like"/>
    <property type="match status" value="1"/>
</dbReference>
<dbReference type="Pfam" id="PF01435">
    <property type="entry name" value="Peptidase_M48"/>
    <property type="match status" value="1"/>
</dbReference>
<evidence type="ECO:0000256" key="3">
    <source>
        <dbReference type="ARBA" id="ARBA00022801"/>
    </source>
</evidence>
<evidence type="ECO:0000256" key="5">
    <source>
        <dbReference type="ARBA" id="ARBA00023049"/>
    </source>
</evidence>
<evidence type="ECO:0000313" key="8">
    <source>
        <dbReference type="EMBL" id="MBE9254383.1"/>
    </source>
</evidence>
<dbReference type="InterPro" id="IPR051156">
    <property type="entry name" value="Mito/Outer_Membr_Metalloprot"/>
</dbReference>
<evidence type="ECO:0000259" key="7">
    <source>
        <dbReference type="Pfam" id="PF01435"/>
    </source>
</evidence>
<dbReference type="PANTHER" id="PTHR22726">
    <property type="entry name" value="METALLOENDOPEPTIDASE OMA1"/>
    <property type="match status" value="1"/>
</dbReference>
<gene>
    <name evidence="8" type="ORF">IQ217_11125</name>
</gene>
<dbReference type="Proteomes" id="UP000658720">
    <property type="component" value="Unassembled WGS sequence"/>
</dbReference>
<sequence length="281" mass="31198">MGFRRYQSFAAWILTVVLTTTVTVGVASPAGAQSWMNLLLQGLQVIQLSNLSDQQEVRLGQQINQQLYQRGEFRPHGDRQLQGYIDEIGQRLARTSSRPNIPYTFQVVDDRRINAFATMGGFVYINTGLIAAAENEAELASVIAHEIAHIADRDAVTRMRDVGLSQGLISAAGMRENNIVQMAMQLGFNLPMSREDELNADAMGLRNLVRAGYAPAGMVSFMEKLQRQSGAAPEFLSSHPLTQNRITSLQRSIPPQYLYQGDGLDSQAYSRRIGRQVPTLR</sequence>
<comment type="similarity">
    <text evidence="6">Belongs to the peptidase M48 family.</text>
</comment>